<dbReference type="InterPro" id="IPR000212">
    <property type="entry name" value="DNA_helicase_UvrD/REP"/>
</dbReference>
<dbReference type="EC" id="5.6.2.4" evidence="7"/>
<comment type="catalytic activity">
    <reaction evidence="8">
        <text>ATP + H2O = ADP + phosphate + H(+)</text>
        <dbReference type="Rhea" id="RHEA:13065"/>
        <dbReference type="ChEBI" id="CHEBI:15377"/>
        <dbReference type="ChEBI" id="CHEBI:15378"/>
        <dbReference type="ChEBI" id="CHEBI:30616"/>
        <dbReference type="ChEBI" id="CHEBI:43474"/>
        <dbReference type="ChEBI" id="CHEBI:456216"/>
        <dbReference type="EC" id="5.6.2.4"/>
    </reaction>
</comment>
<gene>
    <name evidence="12" type="ORF">GCM10011312_01640</name>
</gene>
<keyword evidence="1 9" id="KW-0547">Nucleotide-binding</keyword>
<sequence>MQNPATFSIYNASAGSGKTYTLVKLYLTKIIESDKPDNFKHILAITFTNKAVGEMKERIMDTLFAFTKIPVPESHIQLLESICLETGLSKTEVHSRAKKAVTFILHNFSLFDVETIDRFNHRLIRTFAKDLKLTSNFEVDLDVDLLISEAIDLVISKVGIDPLLTKTILEFSFEKVEDDKSWDITADLKKVSNILYKENDLVHVEKLKSKNLEDFQSLKSNLFSQIKSVQGNLNSIAEQFFTLLDENQLENSDFSGGYFPKYFDKIKNGSYNSIKFELAWQNNLETKPLYPKRVSSETASAIDSLVPEFVLLFNTSKNLILELGFLNALLKSVNSLSLINSIYKEFLALQEEKNVLPISEFNKRVYNEIKDQPAPFIYERLGEKYKHYFIDEFQDTSLLQWNNLIPLVENALSHQNEDEGSGSLLLVGDAKQSIYRWRGGDPEQFIGLNKSTNPFPSTNKNVETLERNFRSYDQIINFNNDFFSFVSGFFQAKSHSDLYIQGNTQKSNSKKGGFVSISFLEATNKEKSFEVYPQEVLEIVTKLLIGNYNKSDICILVRKNAQGVAIAEYLSKNNIDVISSEALLLRNSPEVTFILNILKTINDFKDKKAKADAFYFLHSHTEETNEKHNFIENLLSLQKDELKKALAFLGIDFDFNFPTTTPLYDLCESICNRFSLSKTGIAYIQSFLELVFEFSGNESTTIEEFLEFWETKEGKISVEISEQLDAVSIMTVHKSKGLEFPVVIYPFADDDLYSFKNDTVWYPLESDRFSGFTEMLLPVKNDMENYGPVGKMVFDDHKIKAELDKINIVYVAMTRAVEQLYILSNKNTMEKENFTSSFFHKYLQSKGLWKEDQFVYEFGSPTKQSKTRDDYKTITTEVAIEFPATIPYSEVLKISTRNALLWNTEKEKAIEKGDLIHDILAKITTHNDIVGSLRQFKNDGVISETQSSIIADLLLKITTHTALKAYYDNEAHAFNEKEIYTKEGESLRPDRINFLPLNRVTIIDYKTGMEKISHKNQIKRYGATMSKMGFEIEELLLVYINDKIDTIQVKSA</sequence>
<keyword evidence="3 9" id="KW-0347">Helicase</keyword>
<feature type="binding site" evidence="9">
    <location>
        <begin position="12"/>
        <end position="19"/>
    </location>
    <ligand>
        <name>ATP</name>
        <dbReference type="ChEBI" id="CHEBI:30616"/>
    </ligand>
</feature>
<dbReference type="GO" id="GO:0003677">
    <property type="term" value="F:DNA binding"/>
    <property type="evidence" value="ECO:0007669"/>
    <property type="project" value="InterPro"/>
</dbReference>
<evidence type="ECO:0000256" key="7">
    <source>
        <dbReference type="ARBA" id="ARBA00034808"/>
    </source>
</evidence>
<evidence type="ECO:0000256" key="3">
    <source>
        <dbReference type="ARBA" id="ARBA00022806"/>
    </source>
</evidence>
<dbReference type="GO" id="GO:0005829">
    <property type="term" value="C:cytosol"/>
    <property type="evidence" value="ECO:0007669"/>
    <property type="project" value="TreeGrafter"/>
</dbReference>
<evidence type="ECO:0000259" key="11">
    <source>
        <dbReference type="PROSITE" id="PS51217"/>
    </source>
</evidence>
<dbReference type="PROSITE" id="PS51217">
    <property type="entry name" value="UVRD_HELICASE_CTER"/>
    <property type="match status" value="1"/>
</dbReference>
<dbReference type="Gene3D" id="1.10.3170.10">
    <property type="entry name" value="Recbcd, chain B, domain 2"/>
    <property type="match status" value="1"/>
</dbReference>
<evidence type="ECO:0000256" key="9">
    <source>
        <dbReference type="PROSITE-ProRule" id="PRU00560"/>
    </source>
</evidence>
<dbReference type="PANTHER" id="PTHR11070:SF67">
    <property type="entry name" value="DNA 3'-5' HELICASE"/>
    <property type="match status" value="1"/>
</dbReference>
<feature type="domain" description="UvrD-like helicase C-terminal" evidence="11">
    <location>
        <begin position="495"/>
        <end position="737"/>
    </location>
</feature>
<dbReference type="GO" id="GO:0016787">
    <property type="term" value="F:hydrolase activity"/>
    <property type="evidence" value="ECO:0007669"/>
    <property type="project" value="UniProtKB-UniRule"/>
</dbReference>
<dbReference type="PANTHER" id="PTHR11070">
    <property type="entry name" value="UVRD / RECB / PCRA DNA HELICASE FAMILY MEMBER"/>
    <property type="match status" value="1"/>
</dbReference>
<dbReference type="Pfam" id="PF13361">
    <property type="entry name" value="UvrD_C"/>
    <property type="match status" value="2"/>
</dbReference>
<dbReference type="InterPro" id="IPR027417">
    <property type="entry name" value="P-loop_NTPase"/>
</dbReference>
<evidence type="ECO:0000259" key="10">
    <source>
        <dbReference type="PROSITE" id="PS51198"/>
    </source>
</evidence>
<comment type="catalytic activity">
    <reaction evidence="6">
        <text>Couples ATP hydrolysis with the unwinding of duplex DNA by translocating in the 3'-5' direction.</text>
        <dbReference type="EC" id="5.6.2.4"/>
    </reaction>
</comment>
<dbReference type="RefSeq" id="WP_188438514.1">
    <property type="nucleotide sequence ID" value="NZ_BMGK01000001.1"/>
</dbReference>
<dbReference type="Pfam" id="PF00580">
    <property type="entry name" value="UvrD-helicase"/>
    <property type="match status" value="1"/>
</dbReference>
<keyword evidence="5" id="KW-0413">Isomerase</keyword>
<evidence type="ECO:0000256" key="8">
    <source>
        <dbReference type="ARBA" id="ARBA00048988"/>
    </source>
</evidence>
<dbReference type="SUPFAM" id="SSF52540">
    <property type="entry name" value="P-loop containing nucleoside triphosphate hydrolases"/>
    <property type="match status" value="1"/>
</dbReference>
<dbReference type="PROSITE" id="PS51198">
    <property type="entry name" value="UVRD_HELICASE_ATP_BIND"/>
    <property type="match status" value="1"/>
</dbReference>
<evidence type="ECO:0000256" key="6">
    <source>
        <dbReference type="ARBA" id="ARBA00034617"/>
    </source>
</evidence>
<keyword evidence="13" id="KW-1185">Reference proteome</keyword>
<keyword evidence="2 9" id="KW-0378">Hydrolase</keyword>
<dbReference type="InterPro" id="IPR014017">
    <property type="entry name" value="DNA_helicase_UvrD-like_C"/>
</dbReference>
<evidence type="ECO:0000256" key="2">
    <source>
        <dbReference type="ARBA" id="ARBA00022801"/>
    </source>
</evidence>
<dbReference type="EMBL" id="BMGK01000001">
    <property type="protein sequence ID" value="GGD81019.1"/>
    <property type="molecule type" value="Genomic_DNA"/>
</dbReference>
<evidence type="ECO:0000256" key="1">
    <source>
        <dbReference type="ARBA" id="ARBA00022741"/>
    </source>
</evidence>
<reference evidence="12" key="1">
    <citation type="journal article" date="2014" name="Int. J. Syst. Evol. Microbiol.">
        <title>Complete genome sequence of Corynebacterium casei LMG S-19264T (=DSM 44701T), isolated from a smear-ripened cheese.</title>
        <authorList>
            <consortium name="US DOE Joint Genome Institute (JGI-PGF)"/>
            <person name="Walter F."/>
            <person name="Albersmeier A."/>
            <person name="Kalinowski J."/>
            <person name="Ruckert C."/>
        </authorList>
    </citation>
    <scope>NUCLEOTIDE SEQUENCE</scope>
    <source>
        <strain evidence="12">CGMCC 1.12924</strain>
    </source>
</reference>
<dbReference type="GO" id="GO:0005524">
    <property type="term" value="F:ATP binding"/>
    <property type="evidence" value="ECO:0007669"/>
    <property type="project" value="UniProtKB-UniRule"/>
</dbReference>
<comment type="caution">
    <text evidence="12">The sequence shown here is derived from an EMBL/GenBank/DDBJ whole genome shotgun (WGS) entry which is preliminary data.</text>
</comment>
<name>A0A8J2V3Y4_9FLAO</name>
<evidence type="ECO:0000313" key="12">
    <source>
        <dbReference type="EMBL" id="GGD81019.1"/>
    </source>
</evidence>
<proteinExistence type="predicted"/>
<protein>
    <recommendedName>
        <fullName evidence="7">DNA 3'-5' helicase</fullName>
        <ecNumber evidence="7">5.6.2.4</ecNumber>
    </recommendedName>
</protein>
<evidence type="ECO:0000256" key="4">
    <source>
        <dbReference type="ARBA" id="ARBA00022840"/>
    </source>
</evidence>
<evidence type="ECO:0000313" key="13">
    <source>
        <dbReference type="Proteomes" id="UP000652231"/>
    </source>
</evidence>
<evidence type="ECO:0000256" key="5">
    <source>
        <dbReference type="ARBA" id="ARBA00023235"/>
    </source>
</evidence>
<dbReference type="AlphaFoldDB" id="A0A8J2V3Y4"/>
<dbReference type="GO" id="GO:0043138">
    <property type="term" value="F:3'-5' DNA helicase activity"/>
    <property type="evidence" value="ECO:0007669"/>
    <property type="project" value="UniProtKB-EC"/>
</dbReference>
<dbReference type="InterPro" id="IPR014016">
    <property type="entry name" value="UvrD-like_ATP-bd"/>
</dbReference>
<dbReference type="GO" id="GO:0000725">
    <property type="term" value="P:recombinational repair"/>
    <property type="evidence" value="ECO:0007669"/>
    <property type="project" value="TreeGrafter"/>
</dbReference>
<reference evidence="12" key="2">
    <citation type="submission" date="2020-09" db="EMBL/GenBank/DDBJ databases">
        <authorList>
            <person name="Sun Q."/>
            <person name="Zhou Y."/>
        </authorList>
    </citation>
    <scope>NUCLEOTIDE SEQUENCE</scope>
    <source>
        <strain evidence="12">CGMCC 1.12924</strain>
    </source>
</reference>
<keyword evidence="4 9" id="KW-0067">ATP-binding</keyword>
<dbReference type="Proteomes" id="UP000652231">
    <property type="component" value="Unassembled WGS sequence"/>
</dbReference>
<feature type="domain" description="UvrD-like helicase ATP-binding" evidence="10">
    <location>
        <begin position="1"/>
        <end position="472"/>
    </location>
</feature>
<organism evidence="12 13">
    <name type="scientific">Planktosalinus lacus</name>
    <dbReference type="NCBI Taxonomy" id="1526573"/>
    <lineage>
        <taxon>Bacteria</taxon>
        <taxon>Pseudomonadati</taxon>
        <taxon>Bacteroidota</taxon>
        <taxon>Flavobacteriia</taxon>
        <taxon>Flavobacteriales</taxon>
        <taxon>Flavobacteriaceae</taxon>
        <taxon>Planktosalinus</taxon>
    </lineage>
</organism>
<dbReference type="Gene3D" id="3.40.50.300">
    <property type="entry name" value="P-loop containing nucleotide triphosphate hydrolases"/>
    <property type="match status" value="3"/>
</dbReference>
<accession>A0A8J2V3Y4</accession>